<evidence type="ECO:0000256" key="1">
    <source>
        <dbReference type="SAM" id="MobiDB-lite"/>
    </source>
</evidence>
<organism evidence="3 4">
    <name type="scientific">Rotaria sordida</name>
    <dbReference type="NCBI Taxonomy" id="392033"/>
    <lineage>
        <taxon>Eukaryota</taxon>
        <taxon>Metazoa</taxon>
        <taxon>Spiralia</taxon>
        <taxon>Gnathifera</taxon>
        <taxon>Rotifera</taxon>
        <taxon>Eurotatoria</taxon>
        <taxon>Bdelloidea</taxon>
        <taxon>Philodinida</taxon>
        <taxon>Philodinidae</taxon>
        <taxon>Rotaria</taxon>
    </lineage>
</organism>
<name>A0A816FK77_9BILA</name>
<evidence type="ECO:0000313" key="2">
    <source>
        <dbReference type="EMBL" id="CAF1523139.1"/>
    </source>
</evidence>
<sequence>FSSFEPTPESLDRVFDVLIAADKRREEHEFWREKFDHRTSNSRSSISNTRTHDMTINSNTVPFLRTKQQTQLNINSNLNNIDNRTQSYINKRNSSYDSNNRQSGCLLEDCLRRRTLIIQQQQQQQKLQQLQSQRNYSPNTIYSTNYPKQQLLPTSKPPLPTKTTAATTTTNQQPVRIFPLSNGRIGRAPQARQTSDELSSISDVWATRSSFEDESHHTKKPINYTRFQSAVNRNRTYGQKTLNNNNNNNKRASSVEQQKSNRTQNKNLTAKSKFFDLFKFTR</sequence>
<feature type="non-terminal residue" evidence="3">
    <location>
        <position position="1"/>
    </location>
</feature>
<protein>
    <submittedName>
        <fullName evidence="3">Uncharacterized protein</fullName>
    </submittedName>
</protein>
<evidence type="ECO:0000313" key="3">
    <source>
        <dbReference type="EMBL" id="CAF1662687.1"/>
    </source>
</evidence>
<evidence type="ECO:0000313" key="4">
    <source>
        <dbReference type="Proteomes" id="UP000663870"/>
    </source>
</evidence>
<feature type="compositionally biased region" description="Polar residues" evidence="1">
    <location>
        <begin position="250"/>
        <end position="266"/>
    </location>
</feature>
<dbReference type="EMBL" id="CAJNOL010013167">
    <property type="protein sequence ID" value="CAF1662687.1"/>
    <property type="molecule type" value="Genomic_DNA"/>
</dbReference>
<dbReference type="AlphaFoldDB" id="A0A816FK77"/>
<comment type="caution">
    <text evidence="3">The sequence shown here is derived from an EMBL/GenBank/DDBJ whole genome shotgun (WGS) entry which is preliminary data.</text>
</comment>
<proteinExistence type="predicted"/>
<gene>
    <name evidence="3" type="ORF">JXQ802_LOCUS56300</name>
    <name evidence="2" type="ORF">PYM288_LOCUS39740</name>
</gene>
<dbReference type="Proteomes" id="UP000663870">
    <property type="component" value="Unassembled WGS sequence"/>
</dbReference>
<reference evidence="3" key="1">
    <citation type="submission" date="2021-02" db="EMBL/GenBank/DDBJ databases">
        <authorList>
            <person name="Nowell W R."/>
        </authorList>
    </citation>
    <scope>NUCLEOTIDE SEQUENCE</scope>
</reference>
<accession>A0A816FK77</accession>
<feature type="region of interest" description="Disordered" evidence="1">
    <location>
        <begin position="148"/>
        <end position="168"/>
    </location>
</feature>
<dbReference type="EMBL" id="CAJNOH010011320">
    <property type="protein sequence ID" value="CAF1523139.1"/>
    <property type="molecule type" value="Genomic_DNA"/>
</dbReference>
<feature type="region of interest" description="Disordered" evidence="1">
    <location>
        <begin position="237"/>
        <end position="266"/>
    </location>
</feature>
<keyword evidence="4" id="KW-1185">Reference proteome</keyword>
<dbReference type="Proteomes" id="UP000663854">
    <property type="component" value="Unassembled WGS sequence"/>
</dbReference>